<dbReference type="Pfam" id="PF12029">
    <property type="entry name" value="DUF3516"/>
    <property type="match status" value="1"/>
</dbReference>
<dbReference type="GO" id="GO:0003676">
    <property type="term" value="F:nucleic acid binding"/>
    <property type="evidence" value="ECO:0007669"/>
    <property type="project" value="InterPro"/>
</dbReference>
<dbReference type="Pfam" id="PF00271">
    <property type="entry name" value="Helicase_C"/>
    <property type="match status" value="1"/>
</dbReference>
<dbReference type="EMBL" id="CP003969">
    <property type="protein sequence ID" value="AGP32547.1"/>
    <property type="molecule type" value="Genomic_DNA"/>
</dbReference>
<evidence type="ECO:0000259" key="5">
    <source>
        <dbReference type="PROSITE" id="PS51192"/>
    </source>
</evidence>
<feature type="domain" description="Helicase C-terminal" evidence="6">
    <location>
        <begin position="244"/>
        <end position="428"/>
    </location>
</feature>
<evidence type="ECO:0000256" key="4">
    <source>
        <dbReference type="ARBA" id="ARBA00022840"/>
    </source>
</evidence>
<dbReference type="CDD" id="cd17921">
    <property type="entry name" value="DEXHc_Ski2"/>
    <property type="match status" value="1"/>
</dbReference>
<evidence type="ECO:0000313" key="7">
    <source>
        <dbReference type="EMBL" id="AGP32547.1"/>
    </source>
</evidence>
<dbReference type="HOGENOM" id="CLU_017075_0_0_7"/>
<organism evidence="7 8">
    <name type="scientific">Sorangium cellulosum So0157-2</name>
    <dbReference type="NCBI Taxonomy" id="1254432"/>
    <lineage>
        <taxon>Bacteria</taxon>
        <taxon>Pseudomonadati</taxon>
        <taxon>Myxococcota</taxon>
        <taxon>Polyangia</taxon>
        <taxon>Polyangiales</taxon>
        <taxon>Polyangiaceae</taxon>
        <taxon>Sorangium</taxon>
    </lineage>
</organism>
<reference evidence="7 8" key="1">
    <citation type="journal article" date="2013" name="Sci. Rep.">
        <title>Extraordinary expansion of a Sorangium cellulosum genome from an alkaline milieu.</title>
        <authorList>
            <person name="Han K."/>
            <person name="Li Z.F."/>
            <person name="Peng R."/>
            <person name="Zhu L.P."/>
            <person name="Zhou T."/>
            <person name="Wang L.G."/>
            <person name="Li S.G."/>
            <person name="Zhang X.B."/>
            <person name="Hu W."/>
            <person name="Wu Z.H."/>
            <person name="Qin N."/>
            <person name="Li Y.Z."/>
        </authorList>
    </citation>
    <scope>NUCLEOTIDE SEQUENCE [LARGE SCALE GENOMIC DNA]</scope>
    <source>
        <strain evidence="7 8">So0157-2</strain>
    </source>
</reference>
<sequence length="870" mass="97628">MHFPWNQVSAWCAPSTGVPAAMDQAAAPLLARLPPSPHDFTADDLLNGFLDYVAERGLELYPAQEEAILEIFGGKNVILNTPTGSGKSLVAAAMHFKAMAEGMKSYYTCPIKALVSEKFFALCNDFGPENVGMLTGDASVNRDAPIICCTAEILANIALREGEKALCDYVIMDEFHYYSDRDRGAAWQIPLLTLPQARFLLMSATMGGTEFFQEEIARLTGEQTAVIKSTVRPVPLDFEYRETPLHETVATLVKSGKAPIYIVSFTQRACAEEAQNLMSQDYCTKEEKRAITAALAGVKFSSPYGREVQRFVKHGIGLHHAGLLPKYRLLVEKLAQQGHLKIISGTDTLGVGVNIPIRTVLFTKLCKFDGEKTAILSVRDFQQISGRAGRKGFDTQGSVVAQAPEHVIENMRLEAKAGNDPAKRRKIVKKKPPEKGYVHWDRQTFERLIQSPPEPLVSRFQVTHGMLVNVLGREEGGCQAMKRLIRSTHDRPAVRRQHGRTAMLLFRSLVEARIIELVPKEDGPGKRIRINADLQEDFSLNHALSLYVLETVGKLDPDTGTYPLDLLTLVESILENPDLILQKQLDRLKTEKLAELKAAGVEYEQRMEELEKLDYPKPNAEFIYGTFNDYARRHPWVGQENIRPKGVAREMYEQYLSFGEYIREYNLERAEGLLLRYVSEVYKALVQTVPDYAKDADTSDMIAYFRALIRGVDSSLLDEWERLRDPSYQPRAASPGGAVEPSAFDITRNAKDFTVLVRNELFFFLRALARRDYEVAAEMVEGEDAPWTADRLEEALRGFYAEHAAIRTDPAARSPSNTIIHPAEDGGSWVVEQIIADPDDDNDWMLDCRVDLERSRDAGRPVIVLRRIAS</sequence>
<dbReference type="STRING" id="1254432.SCE1572_26495"/>
<dbReference type="SMART" id="SM00490">
    <property type="entry name" value="HELICc"/>
    <property type="match status" value="1"/>
</dbReference>
<dbReference type="SUPFAM" id="SSF52540">
    <property type="entry name" value="P-loop containing nucleoside triphosphate hydrolases"/>
    <property type="match status" value="1"/>
</dbReference>
<protein>
    <submittedName>
        <fullName evidence="7">DEAD/DEAH box helicase</fullName>
    </submittedName>
</protein>
<dbReference type="InterPro" id="IPR001650">
    <property type="entry name" value="Helicase_C-like"/>
</dbReference>
<feature type="domain" description="Helicase ATP-binding" evidence="5">
    <location>
        <begin position="68"/>
        <end position="206"/>
    </location>
</feature>
<accession>S4XHE2</accession>
<keyword evidence="1" id="KW-0547">Nucleotide-binding</keyword>
<dbReference type="AlphaFoldDB" id="S4XHE2"/>
<dbReference type="InterPro" id="IPR021904">
    <property type="entry name" value="DUF3516"/>
</dbReference>
<proteinExistence type="predicted"/>
<dbReference type="KEGG" id="scu:SCE1572_26495"/>
<evidence type="ECO:0000256" key="2">
    <source>
        <dbReference type="ARBA" id="ARBA00022801"/>
    </source>
</evidence>
<dbReference type="InterPro" id="IPR027417">
    <property type="entry name" value="P-loop_NTPase"/>
</dbReference>
<dbReference type="InterPro" id="IPR014001">
    <property type="entry name" value="Helicase_ATP-bd"/>
</dbReference>
<dbReference type="Gene3D" id="3.40.50.300">
    <property type="entry name" value="P-loop containing nucleotide triphosphate hydrolases"/>
    <property type="match status" value="2"/>
</dbReference>
<dbReference type="InterPro" id="IPR050699">
    <property type="entry name" value="RNA-DNA_Helicase"/>
</dbReference>
<evidence type="ECO:0000256" key="3">
    <source>
        <dbReference type="ARBA" id="ARBA00022806"/>
    </source>
</evidence>
<dbReference type="Pfam" id="PF00270">
    <property type="entry name" value="DEAD"/>
    <property type="match status" value="1"/>
</dbReference>
<gene>
    <name evidence="7" type="ORF">SCE1572_26495</name>
</gene>
<keyword evidence="3 7" id="KW-0347">Helicase</keyword>
<name>S4XHE2_SORCE</name>
<dbReference type="Proteomes" id="UP000014803">
    <property type="component" value="Chromosome"/>
</dbReference>
<dbReference type="PANTHER" id="PTHR12131">
    <property type="entry name" value="ATP-DEPENDENT RNA AND DNA HELICASE"/>
    <property type="match status" value="1"/>
</dbReference>
<dbReference type="GO" id="GO:0016787">
    <property type="term" value="F:hydrolase activity"/>
    <property type="evidence" value="ECO:0007669"/>
    <property type="project" value="UniProtKB-KW"/>
</dbReference>
<dbReference type="PROSITE" id="PS51194">
    <property type="entry name" value="HELICASE_CTER"/>
    <property type="match status" value="1"/>
</dbReference>
<dbReference type="InterPro" id="IPR011545">
    <property type="entry name" value="DEAD/DEAH_box_helicase_dom"/>
</dbReference>
<keyword evidence="2" id="KW-0378">Hydrolase</keyword>
<dbReference type="PANTHER" id="PTHR12131:SF1">
    <property type="entry name" value="ATP-DEPENDENT RNA HELICASE SUPV3L1, MITOCHONDRIAL-RELATED"/>
    <property type="match status" value="1"/>
</dbReference>
<evidence type="ECO:0000313" key="8">
    <source>
        <dbReference type="Proteomes" id="UP000014803"/>
    </source>
</evidence>
<dbReference type="SMART" id="SM00487">
    <property type="entry name" value="DEXDc"/>
    <property type="match status" value="1"/>
</dbReference>
<keyword evidence="4" id="KW-0067">ATP-binding</keyword>
<dbReference type="PATRIC" id="fig|1254432.3.peg.5996"/>
<evidence type="ECO:0000259" key="6">
    <source>
        <dbReference type="PROSITE" id="PS51194"/>
    </source>
</evidence>
<evidence type="ECO:0000256" key="1">
    <source>
        <dbReference type="ARBA" id="ARBA00022741"/>
    </source>
</evidence>
<dbReference type="eggNOG" id="COG4581">
    <property type="taxonomic scope" value="Bacteria"/>
</dbReference>
<dbReference type="GO" id="GO:0005524">
    <property type="term" value="F:ATP binding"/>
    <property type="evidence" value="ECO:0007669"/>
    <property type="project" value="UniProtKB-KW"/>
</dbReference>
<dbReference type="GO" id="GO:0004386">
    <property type="term" value="F:helicase activity"/>
    <property type="evidence" value="ECO:0007669"/>
    <property type="project" value="UniProtKB-KW"/>
</dbReference>
<dbReference type="PROSITE" id="PS51192">
    <property type="entry name" value="HELICASE_ATP_BIND_1"/>
    <property type="match status" value="1"/>
</dbReference>